<comment type="caution">
    <text evidence="4">The sequence shown here is derived from an EMBL/GenBank/DDBJ whole genome shotgun (WGS) entry which is preliminary data.</text>
</comment>
<dbReference type="Gene3D" id="2.60.120.200">
    <property type="match status" value="1"/>
</dbReference>
<feature type="region of interest" description="Disordered" evidence="2">
    <location>
        <begin position="310"/>
        <end position="389"/>
    </location>
</feature>
<proteinExistence type="inferred from homology"/>
<dbReference type="GO" id="GO:0004553">
    <property type="term" value="F:hydrolase activity, hydrolyzing O-glycosyl compounds"/>
    <property type="evidence" value="ECO:0007669"/>
    <property type="project" value="InterPro"/>
</dbReference>
<comment type="similarity">
    <text evidence="1">Belongs to the glycosyl hydrolase 16 family.</text>
</comment>
<feature type="compositionally biased region" description="Polar residues" evidence="2">
    <location>
        <begin position="312"/>
        <end position="331"/>
    </location>
</feature>
<dbReference type="SUPFAM" id="SSF49899">
    <property type="entry name" value="Concanavalin A-like lectins/glucanases"/>
    <property type="match status" value="1"/>
</dbReference>
<evidence type="ECO:0000313" key="4">
    <source>
        <dbReference type="EMBL" id="ORX67352.1"/>
    </source>
</evidence>
<dbReference type="STRING" id="1314790.A0A1Y1W1J1"/>
<keyword evidence="4" id="KW-0430">Lectin</keyword>
<feature type="compositionally biased region" description="Basic and acidic residues" evidence="2">
    <location>
        <begin position="359"/>
        <end position="375"/>
    </location>
</feature>
<dbReference type="InterPro" id="IPR013320">
    <property type="entry name" value="ConA-like_dom_sf"/>
</dbReference>
<evidence type="ECO:0000313" key="5">
    <source>
        <dbReference type="Proteomes" id="UP000193498"/>
    </source>
</evidence>
<dbReference type="Pfam" id="PF00722">
    <property type="entry name" value="Glyco_hydro_16"/>
    <property type="match status" value="1"/>
</dbReference>
<dbReference type="InterPro" id="IPR050546">
    <property type="entry name" value="Glycosyl_Hydrlase_16"/>
</dbReference>
<dbReference type="InterPro" id="IPR000757">
    <property type="entry name" value="Beta-glucanase-like"/>
</dbReference>
<accession>A0A1Y1W1J1</accession>
<dbReference type="GO" id="GO:0005975">
    <property type="term" value="P:carbohydrate metabolic process"/>
    <property type="evidence" value="ECO:0007669"/>
    <property type="project" value="InterPro"/>
</dbReference>
<organism evidence="4 5">
    <name type="scientific">Basidiobolus meristosporus CBS 931.73</name>
    <dbReference type="NCBI Taxonomy" id="1314790"/>
    <lineage>
        <taxon>Eukaryota</taxon>
        <taxon>Fungi</taxon>
        <taxon>Fungi incertae sedis</taxon>
        <taxon>Zoopagomycota</taxon>
        <taxon>Entomophthoromycotina</taxon>
        <taxon>Basidiobolomycetes</taxon>
        <taxon>Basidiobolales</taxon>
        <taxon>Basidiobolaceae</taxon>
        <taxon>Basidiobolus</taxon>
    </lineage>
</organism>
<dbReference type="AlphaFoldDB" id="A0A1Y1W1J1"/>
<sequence length="389" mass="44005">MLIHQVLPSNWEFEYYYNNRSNSYVKDGVLYIKPTFTADRIGEAAVMDGGEIDLWGTVPADDYGCLRASNGQNILNPIQSALVRSYESINVQYGKVEIRARLPRGDWIWYSNAIWMLPKSEQYGPWPASGEIDIVESRGNLGNYPNGLNTMSSTLHWGPSYQYDRYQKTTASYRLPGNADFSQDFHIFTLEWNSNTIKTSVDNTTVLEVAFDEPLWEKGDFPEGLNNPWASGGKNAPFDKEFYLIFNVAVGGVNGYFPDHPDKPWSNTSPTAPEEFWERRNEWMGTWPDNEYRAMAIDYVKVWSDTADQTDKSTATSQHKTKSTESAQSKGNKAKSAHLTTTKPPSSEHNTIKSSHPAKSTESHSSKHTTVKSEHSVNPTEVSLERAHY</sequence>
<dbReference type="PANTHER" id="PTHR10963">
    <property type="entry name" value="GLYCOSYL HYDROLASE-RELATED"/>
    <property type="match status" value="1"/>
</dbReference>
<dbReference type="Proteomes" id="UP000193498">
    <property type="component" value="Unassembled WGS sequence"/>
</dbReference>
<evidence type="ECO:0000256" key="1">
    <source>
        <dbReference type="ARBA" id="ARBA00006865"/>
    </source>
</evidence>
<feature type="domain" description="GH16" evidence="3">
    <location>
        <begin position="15"/>
        <end position="308"/>
    </location>
</feature>
<evidence type="ECO:0000259" key="3">
    <source>
        <dbReference type="PROSITE" id="PS51762"/>
    </source>
</evidence>
<dbReference type="GO" id="GO:0030246">
    <property type="term" value="F:carbohydrate binding"/>
    <property type="evidence" value="ECO:0007669"/>
    <property type="project" value="UniProtKB-KW"/>
</dbReference>
<gene>
    <name evidence="4" type="ORF">K493DRAFT_367218</name>
</gene>
<keyword evidence="5" id="KW-1185">Reference proteome</keyword>
<reference evidence="4 5" key="1">
    <citation type="submission" date="2016-07" db="EMBL/GenBank/DDBJ databases">
        <title>Pervasive Adenine N6-methylation of Active Genes in Fungi.</title>
        <authorList>
            <consortium name="DOE Joint Genome Institute"/>
            <person name="Mondo S.J."/>
            <person name="Dannebaum R.O."/>
            <person name="Kuo R.C."/>
            <person name="Labutti K."/>
            <person name="Haridas S."/>
            <person name="Kuo A."/>
            <person name="Salamov A."/>
            <person name="Ahrendt S.R."/>
            <person name="Lipzen A."/>
            <person name="Sullivan W."/>
            <person name="Andreopoulos W.B."/>
            <person name="Clum A."/>
            <person name="Lindquist E."/>
            <person name="Daum C."/>
            <person name="Ramamoorthy G.K."/>
            <person name="Gryganskyi A."/>
            <person name="Culley D."/>
            <person name="Magnuson J.K."/>
            <person name="James T.Y."/>
            <person name="O'Malley M.A."/>
            <person name="Stajich J.E."/>
            <person name="Spatafora J.W."/>
            <person name="Visel A."/>
            <person name="Grigoriev I.V."/>
        </authorList>
    </citation>
    <scope>NUCLEOTIDE SEQUENCE [LARGE SCALE GENOMIC DNA]</scope>
    <source>
        <strain evidence="4 5">CBS 931.73</strain>
    </source>
</reference>
<dbReference type="InParanoid" id="A0A1Y1W1J1"/>
<feature type="compositionally biased region" description="Polar residues" evidence="2">
    <location>
        <begin position="338"/>
        <end position="358"/>
    </location>
</feature>
<dbReference type="EMBL" id="MCFE01001112">
    <property type="protein sequence ID" value="ORX67352.1"/>
    <property type="molecule type" value="Genomic_DNA"/>
</dbReference>
<dbReference type="PROSITE" id="PS51762">
    <property type="entry name" value="GH16_2"/>
    <property type="match status" value="1"/>
</dbReference>
<dbReference type="OrthoDB" id="4781at2759"/>
<dbReference type="PANTHER" id="PTHR10963:SF55">
    <property type="entry name" value="GLYCOSIDE HYDROLASE FAMILY 16 PROTEIN"/>
    <property type="match status" value="1"/>
</dbReference>
<evidence type="ECO:0000256" key="2">
    <source>
        <dbReference type="SAM" id="MobiDB-lite"/>
    </source>
</evidence>
<protein>
    <submittedName>
        <fullName evidence="4">Concanavalin A-like lectin/glucanase</fullName>
    </submittedName>
</protein>
<name>A0A1Y1W1J1_9FUNG</name>